<sequence length="404" mass="43274">MYSQEVEVRGHLIDSMILSKIFDAIMDMGNEFEVLEFNVGKRKDEHSFVRLLVKADSRERLEQMLEVLYRLGAMPAGLKEASMVEAPADGVPPEGFYVATNNPTQIYVGGRWIDVRPVAANLAVVYTPNGEVAAGRPPWRIRKGELVVVGEDGVRVTPPERPREGIGIFEFMSSPAPRAVTPSLISGIAEEMEAIKEREGRIVVVAGSAVVRSGAADLLASLIRKGYVDSLISDGTLLTCDVELRLFGTCDGTAIVGGARNGYGNRVRAAVEIRRAGGIEGLVGRGVLSKGLAYEVVMRKVDSVQLMDISDEPVPGTFTDIGSAQGRILEVLEGADLVLALAGGHVASEVLKLLRSNMKLVVVDVSPEVALRVIGREIAQSVSVMSDVSSFLSALDGALEPLHA</sequence>
<proteinExistence type="predicted"/>
<dbReference type="Pfam" id="PF21570">
    <property type="entry name" value="ArgZ-like_C_2nd"/>
    <property type="match status" value="1"/>
</dbReference>
<feature type="domain" description="LOR/SDH bifunctional enzyme conserved" evidence="2">
    <location>
        <begin position="3"/>
        <end position="101"/>
    </location>
</feature>
<dbReference type="KEGG" id="ccai:NAS2_1106"/>
<accession>A0A4P2VNK0</accession>
<dbReference type="Gene3D" id="3.30.70.2690">
    <property type="entry name" value="LOR/SDH bifunctional enzyme, conserved domain"/>
    <property type="match status" value="1"/>
</dbReference>
<name>A0A4P2VNK0_9ARCH</name>
<protein>
    <submittedName>
        <fullName evidence="5">Uncharacterized protein</fullName>
    </submittedName>
</protein>
<keyword evidence="6" id="KW-1185">Reference proteome</keyword>
<evidence type="ECO:0000313" key="5">
    <source>
        <dbReference type="EMBL" id="BBE42495.1"/>
    </source>
</evidence>
<dbReference type="AlphaFoldDB" id="A0A4P2VNK0"/>
<organism evidence="5 6">
    <name type="scientific">Conexivisphaera calida</name>
    <dbReference type="NCBI Taxonomy" id="1874277"/>
    <lineage>
        <taxon>Archaea</taxon>
        <taxon>Nitrososphaerota</taxon>
        <taxon>Conexivisphaeria</taxon>
        <taxon>Conexivisphaerales</taxon>
        <taxon>Conexivisphaeraceae</taxon>
        <taxon>Conexivisphaera</taxon>
    </lineage>
</organism>
<gene>
    <name evidence="5" type="ORF">NAS2_1106</name>
</gene>
<dbReference type="InterPro" id="IPR048964">
    <property type="entry name" value="ArgZ/ArgE-like_C_1st"/>
</dbReference>
<dbReference type="RefSeq" id="WP_174448719.1">
    <property type="nucleotide sequence ID" value="NZ_AP018732.1"/>
</dbReference>
<evidence type="ECO:0000256" key="1">
    <source>
        <dbReference type="ARBA" id="ARBA00023027"/>
    </source>
</evidence>
<keyword evidence="1" id="KW-0520">NAD</keyword>
<feature type="domain" description="Arginine dihydrolase ArgZ/ArgE-like C-terminal second subdomain" evidence="3">
    <location>
        <begin position="188"/>
        <end position="395"/>
    </location>
</feature>
<dbReference type="InterPro" id="IPR048963">
    <property type="entry name" value="ArgZ/ArgE-like_C_2nd"/>
</dbReference>
<dbReference type="Pfam" id="PF21571">
    <property type="entry name" value="ArgZ-like_C_1st"/>
    <property type="match status" value="1"/>
</dbReference>
<evidence type="ECO:0000259" key="3">
    <source>
        <dbReference type="Pfam" id="PF21570"/>
    </source>
</evidence>
<reference evidence="5 6" key="1">
    <citation type="journal article" date="2019" name="ISME J.">
        <title>Isolation and characterization of a thermophilic sulfur- and iron-reducing thaumarchaeote from a terrestrial acidic hot spring.</title>
        <authorList>
            <person name="Kato S."/>
            <person name="Itoh T."/>
            <person name="Yuki M."/>
            <person name="Nagamori M."/>
            <person name="Ohnishi M."/>
            <person name="Uematsu K."/>
            <person name="Suzuki K."/>
            <person name="Takashina T."/>
            <person name="Ohkuma M."/>
        </authorList>
    </citation>
    <scope>NUCLEOTIDE SEQUENCE [LARGE SCALE GENOMIC DNA]</scope>
    <source>
        <strain evidence="5 6">NAS-02</strain>
    </source>
</reference>
<dbReference type="Pfam" id="PF04455">
    <property type="entry name" value="Saccharop_dh_N"/>
    <property type="match status" value="1"/>
</dbReference>
<dbReference type="GeneID" id="55584917"/>
<feature type="domain" description="Arginine dihydrolase ArgZ/ArgE-like C-terminal first subdomain" evidence="4">
    <location>
        <begin position="103"/>
        <end position="174"/>
    </location>
</feature>
<evidence type="ECO:0000313" key="6">
    <source>
        <dbReference type="Proteomes" id="UP000509448"/>
    </source>
</evidence>
<dbReference type="OrthoDB" id="64170at2157"/>
<dbReference type="CDD" id="cd12144">
    <property type="entry name" value="SDH_N_domain"/>
    <property type="match status" value="1"/>
</dbReference>
<dbReference type="InterPro" id="IPR043009">
    <property type="entry name" value="LOR/SDH_bifunc_enz_cons_dom_sf"/>
</dbReference>
<dbReference type="Gene3D" id="3.40.50.10690">
    <property type="entry name" value="putative lor/sdh protein like domains"/>
    <property type="match status" value="1"/>
</dbReference>
<evidence type="ECO:0000259" key="4">
    <source>
        <dbReference type="Pfam" id="PF21571"/>
    </source>
</evidence>
<dbReference type="EMBL" id="AP018732">
    <property type="protein sequence ID" value="BBE42495.1"/>
    <property type="molecule type" value="Genomic_DNA"/>
</dbReference>
<evidence type="ECO:0000259" key="2">
    <source>
        <dbReference type="Pfam" id="PF04455"/>
    </source>
</evidence>
<dbReference type="InterPro" id="IPR007545">
    <property type="entry name" value="LOR/SDH_bifunc_enz_cons_dom"/>
</dbReference>
<dbReference type="Proteomes" id="UP000509448">
    <property type="component" value="Chromosome"/>
</dbReference>